<name>A0A8K1GEZ9_9PASS</name>
<dbReference type="Proteomes" id="UP000796761">
    <property type="component" value="Unassembled WGS sequence"/>
</dbReference>
<keyword evidence="13" id="KW-1185">Reference proteome</keyword>
<keyword evidence="3" id="KW-1003">Cell membrane</keyword>
<evidence type="ECO:0000256" key="3">
    <source>
        <dbReference type="ARBA" id="ARBA00022475"/>
    </source>
</evidence>
<evidence type="ECO:0000256" key="7">
    <source>
        <dbReference type="ARBA" id="ARBA00023136"/>
    </source>
</evidence>
<evidence type="ECO:0000256" key="2">
    <source>
        <dbReference type="ARBA" id="ARBA00010260"/>
    </source>
</evidence>
<proteinExistence type="inferred from homology"/>
<feature type="signal peptide" evidence="11">
    <location>
        <begin position="1"/>
        <end position="41"/>
    </location>
</feature>
<evidence type="ECO:0000313" key="12">
    <source>
        <dbReference type="EMBL" id="TRZ17541.1"/>
    </source>
</evidence>
<comment type="subcellular location">
    <subcellularLocation>
        <location evidence="1">Cell membrane</location>
        <topology evidence="1">Lipid-anchor</topology>
        <topology evidence="1">GPI-anchor</topology>
    </subcellularLocation>
</comment>
<dbReference type="InterPro" id="IPR001863">
    <property type="entry name" value="Glypican"/>
</dbReference>
<keyword evidence="8" id="KW-0325">Glycoprotein</keyword>
<keyword evidence="6" id="KW-0654">Proteoglycan</keyword>
<dbReference type="OrthoDB" id="9428756at2759"/>
<dbReference type="GO" id="GO:0005886">
    <property type="term" value="C:plasma membrane"/>
    <property type="evidence" value="ECO:0007669"/>
    <property type="project" value="UniProtKB-SubCell"/>
</dbReference>
<evidence type="ECO:0000313" key="13">
    <source>
        <dbReference type="Proteomes" id="UP000796761"/>
    </source>
</evidence>
<evidence type="ECO:0000256" key="1">
    <source>
        <dbReference type="ARBA" id="ARBA00004609"/>
    </source>
</evidence>
<evidence type="ECO:0000256" key="11">
    <source>
        <dbReference type="SAM" id="SignalP"/>
    </source>
</evidence>
<reference evidence="12" key="1">
    <citation type="submission" date="2019-04" db="EMBL/GenBank/DDBJ databases">
        <title>Genome assembly of Zosterops borbonicus 15179.</title>
        <authorList>
            <person name="Leroy T."/>
            <person name="Anselmetti Y."/>
            <person name="Tilak M.-K."/>
            <person name="Nabholz B."/>
        </authorList>
    </citation>
    <scope>NUCLEOTIDE SEQUENCE</scope>
    <source>
        <strain evidence="12">HGM_15179</strain>
        <tissue evidence="12">Muscle</tissue>
    </source>
</reference>
<dbReference type="Pfam" id="PF01153">
    <property type="entry name" value="Glypican"/>
    <property type="match status" value="1"/>
</dbReference>
<comment type="similarity">
    <text evidence="2">Belongs to the glypican family.</text>
</comment>
<protein>
    <submittedName>
        <fullName evidence="12">Uncharacterized protein</fullName>
    </submittedName>
</protein>
<keyword evidence="5 11" id="KW-0732">Signal</keyword>
<dbReference type="GO" id="GO:0098552">
    <property type="term" value="C:side of membrane"/>
    <property type="evidence" value="ECO:0007669"/>
    <property type="project" value="UniProtKB-KW"/>
</dbReference>
<evidence type="ECO:0000256" key="8">
    <source>
        <dbReference type="ARBA" id="ARBA00023180"/>
    </source>
</evidence>
<dbReference type="GO" id="GO:0009966">
    <property type="term" value="P:regulation of signal transduction"/>
    <property type="evidence" value="ECO:0007669"/>
    <property type="project" value="InterPro"/>
</dbReference>
<evidence type="ECO:0000256" key="6">
    <source>
        <dbReference type="ARBA" id="ARBA00022974"/>
    </source>
</evidence>
<keyword evidence="10" id="KW-0449">Lipoprotein</keyword>
<dbReference type="EMBL" id="SWJQ01000261">
    <property type="protein sequence ID" value="TRZ17541.1"/>
    <property type="molecule type" value="Genomic_DNA"/>
</dbReference>
<gene>
    <name evidence="12" type="ORF">HGM15179_009575</name>
</gene>
<feature type="chain" id="PRO_5035425062" evidence="11">
    <location>
        <begin position="42"/>
        <end position="160"/>
    </location>
</feature>
<keyword evidence="4" id="KW-0336">GPI-anchor</keyword>
<dbReference type="AlphaFoldDB" id="A0A8K1GEZ9"/>
<keyword evidence="7" id="KW-0472">Membrane</keyword>
<organism evidence="12 13">
    <name type="scientific">Zosterops borbonicus</name>
    <dbReference type="NCBI Taxonomy" id="364589"/>
    <lineage>
        <taxon>Eukaryota</taxon>
        <taxon>Metazoa</taxon>
        <taxon>Chordata</taxon>
        <taxon>Craniata</taxon>
        <taxon>Vertebrata</taxon>
        <taxon>Euteleostomi</taxon>
        <taxon>Archelosauria</taxon>
        <taxon>Archosauria</taxon>
        <taxon>Dinosauria</taxon>
        <taxon>Saurischia</taxon>
        <taxon>Theropoda</taxon>
        <taxon>Coelurosauria</taxon>
        <taxon>Aves</taxon>
        <taxon>Neognathae</taxon>
        <taxon>Neoaves</taxon>
        <taxon>Telluraves</taxon>
        <taxon>Australaves</taxon>
        <taxon>Passeriformes</taxon>
        <taxon>Sylvioidea</taxon>
        <taxon>Zosteropidae</taxon>
        <taxon>Zosterops</taxon>
    </lineage>
</organism>
<comment type="caution">
    <text evidence="12">The sequence shown here is derived from an EMBL/GenBank/DDBJ whole genome shotgun (WGS) entry which is preliminary data.</text>
</comment>
<keyword evidence="9" id="KW-0357">Heparan sulfate</keyword>
<evidence type="ECO:0000256" key="9">
    <source>
        <dbReference type="ARBA" id="ARBA00023207"/>
    </source>
</evidence>
<sequence>MRGAARRCALPGPPLLPGPPPPPPLLLLVLLLVPVLPPAAGSEGKARSCGEVRQAYSAKGFSLASVPYQEIAATPPKTILKLFKMICGHVYLKSCDRMVTAITAMPNGLPAIPGFDQRGNPTEVLVLFNCKKSGKPTQDEANSTLKNGFIQILFCNAKQI</sequence>
<accession>A0A8K1GEZ9</accession>
<evidence type="ECO:0000256" key="10">
    <source>
        <dbReference type="ARBA" id="ARBA00023288"/>
    </source>
</evidence>
<evidence type="ECO:0000256" key="5">
    <source>
        <dbReference type="ARBA" id="ARBA00022729"/>
    </source>
</evidence>
<evidence type="ECO:0000256" key="4">
    <source>
        <dbReference type="ARBA" id="ARBA00022622"/>
    </source>
</evidence>